<keyword evidence="3" id="KW-1185">Reference proteome</keyword>
<dbReference type="InterPro" id="IPR000182">
    <property type="entry name" value="GNAT_dom"/>
</dbReference>
<feature type="domain" description="N-acetyltransferase" evidence="1">
    <location>
        <begin position="14"/>
        <end position="58"/>
    </location>
</feature>
<dbReference type="SUPFAM" id="SSF55729">
    <property type="entry name" value="Acyl-CoA N-acyltransferases (Nat)"/>
    <property type="match status" value="1"/>
</dbReference>
<dbReference type="CDD" id="cd04301">
    <property type="entry name" value="NAT_SF"/>
    <property type="match status" value="1"/>
</dbReference>
<dbReference type="Proteomes" id="UP001141183">
    <property type="component" value="Unassembled WGS sequence"/>
</dbReference>
<name>A0A9X3XNB7_9CLOT</name>
<reference evidence="2" key="1">
    <citation type="submission" date="2022-05" db="EMBL/GenBank/DDBJ databases">
        <title>Draft genome sequence of Clostridium tertium strain CP3 isolated from Peru.</title>
        <authorList>
            <person name="Hurtado R."/>
            <person name="Lima L."/>
            <person name="Sousa T."/>
            <person name="Jaiswal A.K."/>
            <person name="Tiwari S."/>
            <person name="Maturrano L."/>
            <person name="Brenig B."/>
            <person name="Azevedo V."/>
        </authorList>
    </citation>
    <scope>NUCLEOTIDE SEQUENCE</scope>
    <source>
        <strain evidence="2">CP3</strain>
    </source>
</reference>
<dbReference type="AlphaFoldDB" id="A0A9X3XNB7"/>
<dbReference type="GO" id="GO:0016747">
    <property type="term" value="F:acyltransferase activity, transferring groups other than amino-acyl groups"/>
    <property type="evidence" value="ECO:0007669"/>
    <property type="project" value="InterPro"/>
</dbReference>
<dbReference type="InterPro" id="IPR016181">
    <property type="entry name" value="Acyl_CoA_acyltransferase"/>
</dbReference>
<protein>
    <submittedName>
        <fullName evidence="2">GNAT family N-acetyltransferase</fullName>
    </submittedName>
</protein>
<dbReference type="Pfam" id="PF00583">
    <property type="entry name" value="Acetyltransf_1"/>
    <property type="match status" value="1"/>
</dbReference>
<organism evidence="2 3">
    <name type="scientific">Clostridium tertium</name>
    <dbReference type="NCBI Taxonomy" id="1559"/>
    <lineage>
        <taxon>Bacteria</taxon>
        <taxon>Bacillati</taxon>
        <taxon>Bacillota</taxon>
        <taxon>Clostridia</taxon>
        <taxon>Eubacteriales</taxon>
        <taxon>Clostridiaceae</taxon>
        <taxon>Clostridium</taxon>
    </lineage>
</organism>
<evidence type="ECO:0000313" key="2">
    <source>
        <dbReference type="EMBL" id="MDC4240237.1"/>
    </source>
</evidence>
<dbReference type="EMBL" id="JAMRYU010000008">
    <property type="protein sequence ID" value="MDC4240237.1"/>
    <property type="molecule type" value="Genomic_DNA"/>
</dbReference>
<comment type="caution">
    <text evidence="2">The sequence shown here is derived from an EMBL/GenBank/DDBJ whole genome shotgun (WGS) entry which is preliminary data.</text>
</comment>
<evidence type="ECO:0000259" key="1">
    <source>
        <dbReference type="Pfam" id="PF00583"/>
    </source>
</evidence>
<dbReference type="Gene3D" id="3.40.630.30">
    <property type="match status" value="1"/>
</dbReference>
<proteinExistence type="predicted"/>
<gene>
    <name evidence="2" type="ORF">NE398_08665</name>
</gene>
<accession>A0A9X3XNB7</accession>
<evidence type="ECO:0000313" key="3">
    <source>
        <dbReference type="Proteomes" id="UP001141183"/>
    </source>
</evidence>
<sequence>MVALESKLIGEKLDKVKLDMLYISNSYRKHGVGKSLVKLMSKDAVNMGAKGLYISATPFKNTVDFNFALGARVTNDINRELFDLEPLDIHMILDL</sequence>